<dbReference type="Gene3D" id="3.90.1150.10">
    <property type="entry name" value="Aspartate Aminotransferase, domain 1"/>
    <property type="match status" value="1"/>
</dbReference>
<evidence type="ECO:0000256" key="3">
    <source>
        <dbReference type="ARBA" id="ARBA00023015"/>
    </source>
</evidence>
<gene>
    <name evidence="7" type="ordered locus">Hden_0461</name>
</gene>
<dbReference type="InterPro" id="IPR004839">
    <property type="entry name" value="Aminotransferase_I/II_large"/>
</dbReference>
<dbReference type="Pfam" id="PF00392">
    <property type="entry name" value="GntR"/>
    <property type="match status" value="1"/>
</dbReference>
<dbReference type="InterPro" id="IPR051446">
    <property type="entry name" value="HTH_trans_reg/aminotransferase"/>
</dbReference>
<dbReference type="Gene3D" id="1.10.10.10">
    <property type="entry name" value="Winged helix-like DNA-binding domain superfamily/Winged helix DNA-binding domain"/>
    <property type="match status" value="1"/>
</dbReference>
<evidence type="ECO:0000256" key="4">
    <source>
        <dbReference type="ARBA" id="ARBA00023125"/>
    </source>
</evidence>
<keyword evidence="3" id="KW-0805">Transcription regulation</keyword>
<dbReference type="InterPro" id="IPR036388">
    <property type="entry name" value="WH-like_DNA-bd_sf"/>
</dbReference>
<keyword evidence="5" id="KW-0804">Transcription</keyword>
<dbReference type="GO" id="GO:0008483">
    <property type="term" value="F:transaminase activity"/>
    <property type="evidence" value="ECO:0007669"/>
    <property type="project" value="UniProtKB-KW"/>
</dbReference>
<dbReference type="AlphaFoldDB" id="D8JS23"/>
<dbReference type="PANTHER" id="PTHR46577:SF1">
    <property type="entry name" value="HTH-TYPE TRANSCRIPTIONAL REGULATORY PROTEIN GABR"/>
    <property type="match status" value="1"/>
</dbReference>
<comment type="similarity">
    <text evidence="1">In the C-terminal section; belongs to the class-I pyridoxal-phosphate-dependent aminotransferase family.</text>
</comment>
<dbReference type="Pfam" id="PF00155">
    <property type="entry name" value="Aminotran_1_2"/>
    <property type="match status" value="1"/>
</dbReference>
<keyword evidence="8" id="KW-1185">Reference proteome</keyword>
<keyword evidence="7" id="KW-0808">Transferase</keyword>
<dbReference type="GO" id="GO:0003700">
    <property type="term" value="F:DNA-binding transcription factor activity"/>
    <property type="evidence" value="ECO:0007669"/>
    <property type="project" value="InterPro"/>
</dbReference>
<dbReference type="InterPro" id="IPR015421">
    <property type="entry name" value="PyrdxlP-dep_Trfase_major"/>
</dbReference>
<proteinExistence type="inferred from homology"/>
<dbReference type="PROSITE" id="PS50949">
    <property type="entry name" value="HTH_GNTR"/>
    <property type="match status" value="1"/>
</dbReference>
<dbReference type="InterPro" id="IPR015424">
    <property type="entry name" value="PyrdxlP-dep_Trfase"/>
</dbReference>
<dbReference type="Proteomes" id="UP000002033">
    <property type="component" value="Chromosome"/>
</dbReference>
<dbReference type="Gene3D" id="3.40.640.10">
    <property type="entry name" value="Type I PLP-dependent aspartate aminotransferase-like (Major domain)"/>
    <property type="match status" value="1"/>
</dbReference>
<evidence type="ECO:0000256" key="2">
    <source>
        <dbReference type="ARBA" id="ARBA00022898"/>
    </source>
</evidence>
<dbReference type="InterPro" id="IPR000524">
    <property type="entry name" value="Tscrpt_reg_HTH_GntR"/>
</dbReference>
<dbReference type="CDD" id="cd00609">
    <property type="entry name" value="AAT_like"/>
    <property type="match status" value="1"/>
</dbReference>
<organism evidence="7 8">
    <name type="scientific">Hyphomicrobium denitrificans (strain ATCC 51888 / DSM 1869 / NCIMB 11706 / TK 0415)</name>
    <dbReference type="NCBI Taxonomy" id="582899"/>
    <lineage>
        <taxon>Bacteria</taxon>
        <taxon>Pseudomonadati</taxon>
        <taxon>Pseudomonadota</taxon>
        <taxon>Alphaproteobacteria</taxon>
        <taxon>Hyphomicrobiales</taxon>
        <taxon>Hyphomicrobiaceae</taxon>
        <taxon>Hyphomicrobium</taxon>
    </lineage>
</organism>
<reference evidence="8" key="1">
    <citation type="journal article" date="2011" name="J. Bacteriol.">
        <title>Genome sequences of eight morphologically diverse alphaproteobacteria.</title>
        <authorList>
            <consortium name="US DOE Joint Genome Institute"/>
            <person name="Brown P.J."/>
            <person name="Kysela D.T."/>
            <person name="Buechlein A."/>
            <person name="Hemmerich C."/>
            <person name="Brun Y.V."/>
        </authorList>
    </citation>
    <scope>NUCLEOTIDE SEQUENCE [LARGE SCALE GENOMIC DNA]</scope>
    <source>
        <strain evidence="8">ATCC 51888 / DSM 1869 / NCIB 11706 / TK 0415</strain>
    </source>
</reference>
<keyword evidence="2" id="KW-0663">Pyridoxal phosphate</keyword>
<keyword evidence="7" id="KW-0032">Aminotransferase</keyword>
<dbReference type="GO" id="GO:0003677">
    <property type="term" value="F:DNA binding"/>
    <property type="evidence" value="ECO:0007669"/>
    <property type="project" value="UniProtKB-KW"/>
</dbReference>
<evidence type="ECO:0000256" key="1">
    <source>
        <dbReference type="ARBA" id="ARBA00005384"/>
    </source>
</evidence>
<feature type="domain" description="HTH gntR-type" evidence="6">
    <location>
        <begin position="6"/>
        <end position="74"/>
    </location>
</feature>
<dbReference type="KEGG" id="hdn:Hden_0461"/>
<dbReference type="SUPFAM" id="SSF53383">
    <property type="entry name" value="PLP-dependent transferases"/>
    <property type="match status" value="1"/>
</dbReference>
<dbReference type="PANTHER" id="PTHR46577">
    <property type="entry name" value="HTH-TYPE TRANSCRIPTIONAL REGULATORY PROTEIN GABR"/>
    <property type="match status" value="1"/>
</dbReference>
<dbReference type="SMART" id="SM00345">
    <property type="entry name" value="HTH_GNTR"/>
    <property type="match status" value="1"/>
</dbReference>
<dbReference type="SUPFAM" id="SSF46785">
    <property type="entry name" value="Winged helix' DNA-binding domain"/>
    <property type="match status" value="1"/>
</dbReference>
<dbReference type="STRING" id="582899.Hden_0461"/>
<name>D8JS23_HYPDA</name>
<accession>D8JS23</accession>
<evidence type="ECO:0000313" key="8">
    <source>
        <dbReference type="Proteomes" id="UP000002033"/>
    </source>
</evidence>
<evidence type="ECO:0000259" key="6">
    <source>
        <dbReference type="PROSITE" id="PS50949"/>
    </source>
</evidence>
<dbReference type="RefSeq" id="WP_013214501.1">
    <property type="nucleotide sequence ID" value="NC_014313.1"/>
</dbReference>
<dbReference type="eggNOG" id="COG1167">
    <property type="taxonomic scope" value="Bacteria"/>
</dbReference>
<dbReference type="InterPro" id="IPR015422">
    <property type="entry name" value="PyrdxlP-dep_Trfase_small"/>
</dbReference>
<evidence type="ECO:0000313" key="7">
    <source>
        <dbReference type="EMBL" id="ADJ22282.1"/>
    </source>
</evidence>
<dbReference type="GO" id="GO:0030170">
    <property type="term" value="F:pyridoxal phosphate binding"/>
    <property type="evidence" value="ECO:0007669"/>
    <property type="project" value="InterPro"/>
</dbReference>
<evidence type="ECO:0000256" key="5">
    <source>
        <dbReference type="ARBA" id="ARBA00023163"/>
    </source>
</evidence>
<dbReference type="EMBL" id="CP002083">
    <property type="protein sequence ID" value="ADJ22282.1"/>
    <property type="molecule type" value="Genomic_DNA"/>
</dbReference>
<sequence>MAEGGELKSIGIVDALEADIRAGRVPPGSRLPPQRAIAKALGVDLTTVTRAFNEARRRGLIDGKVGSGTFVRRLESGGSELFAAPAVDLSLNIPPQPAAAGLRHLIPETIADLLASEQGMLHLRYQESAGSVPDRAAGAIWLGDRIGDVKPSSLLLASGAQSALFAVCDCLVRPGETIAAGLVTYPGLTAIAQQRGYVLQPVAMDEDGIIPESFSELCERAAPKALYVVPSIDNPTTATLPEARRREIARIAREYRVALIEDDPYSSLLKHAPASFADLAPELTWHIETLSKCATPALRIAYVLAPSDAQALRLAGVLRAMNLMAPPLNAAVASRWITTGRLDDIRNAIREEAAARQAIARSLLGRFVYQSDPHGHHVWLTMPPYWRAVDLASHAERAGFAVVPSSEFAVSRTHPEAVRISLGVAGDRDSLTQALKLLAELLAQPVLPSKAIV</sequence>
<keyword evidence="4" id="KW-0238">DNA-binding</keyword>
<protein>
    <submittedName>
        <fullName evidence="7">Transcriptional regulator, GntR family with aminotransferase domain protein</fullName>
    </submittedName>
</protein>
<dbReference type="InterPro" id="IPR036390">
    <property type="entry name" value="WH_DNA-bd_sf"/>
</dbReference>
<dbReference type="CDD" id="cd07377">
    <property type="entry name" value="WHTH_GntR"/>
    <property type="match status" value="1"/>
</dbReference>
<dbReference type="HOGENOM" id="CLU_017584_0_0_5"/>